<comment type="caution">
    <text evidence="2">The sequence shown here is derived from an EMBL/GenBank/DDBJ whole genome shotgun (WGS) entry which is preliminary data.</text>
</comment>
<sequence>MGHADALATTQRAVPTSEQCQQQVHRILHSATFRNASTLQQLFQFVADKAIAGTTEGLKEYTIGVEAFGRKQDFDPKTDTIVRVQIHRLRQKLKEYYDAEGSHDPILVEIPKGHYLPSFEEIAVPVAAHEPAASPRLDTTVSVTTRLLEHKVEESLPSTATKRPRSSWISSGRALVAVALLVVFGAGFWIGTRQMRSGVETFSSNPEVALGRSADPVKAFWANLLGNDSAPVIAYPDAVFLLDDSNDLFRFRQGASDSRGAAVDPHLARQFASNPALVAQAGKLHYENGYTGTGELQAIAMLSNLFGQMGVKATIKPSRDLTPDDLKQHNVILFGSPFQNIAVAQLIDTGDFTFDNPDSRHEQWRAQILNAHPRANESPAYHTERDPVTQILKTDYGLMSIQPGVVPGRYIAVLGGLDTKGTEGVAMFATSKLGVEQLSKILADSEISAAKGETPLFQALIRSHLEKGYQVLQADLMAVHKLHAQPPSGAGGPTPQASGH</sequence>
<keyword evidence="1" id="KW-0472">Membrane</keyword>
<organism evidence="2 3">
    <name type="scientific">Granulicella mallensis</name>
    <dbReference type="NCBI Taxonomy" id="940614"/>
    <lineage>
        <taxon>Bacteria</taxon>
        <taxon>Pseudomonadati</taxon>
        <taxon>Acidobacteriota</taxon>
        <taxon>Terriglobia</taxon>
        <taxon>Terriglobales</taxon>
        <taxon>Acidobacteriaceae</taxon>
        <taxon>Granulicella</taxon>
    </lineage>
</organism>
<protein>
    <recommendedName>
        <fullName evidence="4">Adenylate cyclase</fullName>
    </recommendedName>
</protein>
<evidence type="ECO:0000313" key="3">
    <source>
        <dbReference type="Proteomes" id="UP000584867"/>
    </source>
</evidence>
<keyword evidence="1" id="KW-0812">Transmembrane</keyword>
<evidence type="ECO:0000256" key="1">
    <source>
        <dbReference type="SAM" id="Phobius"/>
    </source>
</evidence>
<name>A0A7W8E8N7_9BACT</name>
<dbReference type="Proteomes" id="UP000584867">
    <property type="component" value="Unassembled WGS sequence"/>
</dbReference>
<keyword evidence="1" id="KW-1133">Transmembrane helix</keyword>
<accession>A0A7W8E8N7</accession>
<evidence type="ECO:0008006" key="4">
    <source>
        <dbReference type="Google" id="ProtNLM"/>
    </source>
</evidence>
<dbReference type="EMBL" id="JACHIO010000004">
    <property type="protein sequence ID" value="MBB5062821.1"/>
    <property type="molecule type" value="Genomic_DNA"/>
</dbReference>
<feature type="transmembrane region" description="Helical" evidence="1">
    <location>
        <begin position="172"/>
        <end position="191"/>
    </location>
</feature>
<dbReference type="AlphaFoldDB" id="A0A7W8E8N7"/>
<proteinExistence type="predicted"/>
<gene>
    <name evidence="2" type="ORF">HDF15_001158</name>
</gene>
<dbReference type="RefSeq" id="WP_184253536.1">
    <property type="nucleotide sequence ID" value="NZ_JACHIO010000004.1"/>
</dbReference>
<evidence type="ECO:0000313" key="2">
    <source>
        <dbReference type="EMBL" id="MBB5062821.1"/>
    </source>
</evidence>
<reference evidence="2 3" key="1">
    <citation type="submission" date="2020-08" db="EMBL/GenBank/DDBJ databases">
        <title>Genomic Encyclopedia of Type Strains, Phase IV (KMG-V): Genome sequencing to study the core and pangenomes of soil and plant-associated prokaryotes.</title>
        <authorList>
            <person name="Whitman W."/>
        </authorList>
    </citation>
    <scope>NUCLEOTIDE SEQUENCE [LARGE SCALE GENOMIC DNA]</scope>
    <source>
        <strain evidence="2 3">X5P3</strain>
    </source>
</reference>